<name>A0A553ICJ3_9PEZI</name>
<feature type="compositionally biased region" description="Low complexity" evidence="1">
    <location>
        <begin position="39"/>
        <end position="56"/>
    </location>
</feature>
<dbReference type="EMBL" id="VFLP01000004">
    <property type="protein sequence ID" value="TRX97922.1"/>
    <property type="molecule type" value="Genomic_DNA"/>
</dbReference>
<dbReference type="OrthoDB" id="4772583at2759"/>
<reference evidence="3" key="1">
    <citation type="submission" date="2019-06" db="EMBL/GenBank/DDBJ databases">
        <title>Draft genome sequence of the griseofulvin-producing fungus Xylaria cubensis strain G536.</title>
        <authorList>
            <person name="Mead M.E."/>
            <person name="Raja H.A."/>
            <person name="Steenwyk J.L."/>
            <person name="Knowles S.L."/>
            <person name="Oberlies N.H."/>
            <person name="Rokas A."/>
        </authorList>
    </citation>
    <scope>NUCLEOTIDE SEQUENCE [LARGE SCALE GENOMIC DNA]</scope>
    <source>
        <strain evidence="3">G536</strain>
    </source>
</reference>
<dbReference type="AlphaFoldDB" id="A0A553ICJ3"/>
<dbReference type="Proteomes" id="UP000319160">
    <property type="component" value="Unassembled WGS sequence"/>
</dbReference>
<gene>
    <name evidence="2" type="ORF">FHL15_001132</name>
</gene>
<evidence type="ECO:0000313" key="2">
    <source>
        <dbReference type="EMBL" id="TRX97922.1"/>
    </source>
</evidence>
<evidence type="ECO:0000256" key="1">
    <source>
        <dbReference type="SAM" id="MobiDB-lite"/>
    </source>
</evidence>
<protein>
    <submittedName>
        <fullName evidence="2">Uncharacterized protein</fullName>
    </submittedName>
</protein>
<feature type="region of interest" description="Disordered" evidence="1">
    <location>
        <begin position="1"/>
        <end position="78"/>
    </location>
</feature>
<evidence type="ECO:0000313" key="3">
    <source>
        <dbReference type="Proteomes" id="UP000319160"/>
    </source>
</evidence>
<comment type="caution">
    <text evidence="2">The sequence shown here is derived from an EMBL/GenBank/DDBJ whole genome shotgun (WGS) entry which is preliminary data.</text>
</comment>
<keyword evidence="3" id="KW-1185">Reference proteome</keyword>
<organism evidence="2 3">
    <name type="scientific">Xylaria flabelliformis</name>
    <dbReference type="NCBI Taxonomy" id="2512241"/>
    <lineage>
        <taxon>Eukaryota</taxon>
        <taxon>Fungi</taxon>
        <taxon>Dikarya</taxon>
        <taxon>Ascomycota</taxon>
        <taxon>Pezizomycotina</taxon>
        <taxon>Sordariomycetes</taxon>
        <taxon>Xylariomycetidae</taxon>
        <taxon>Xylariales</taxon>
        <taxon>Xylariaceae</taxon>
        <taxon>Xylaria</taxon>
    </lineage>
</organism>
<sequence length="78" mass="7797">MATNSGRGNIIDAADAPRGGDTDPPPVSNEVKGAVAKEASTSVAGSSSSTGVHASGQEPGMQPDPTPKVEVPKDRERA</sequence>
<accession>A0A553ICJ3</accession>
<proteinExistence type="predicted"/>